<dbReference type="EMBL" id="BTRK01000005">
    <property type="protein sequence ID" value="GMR54992.1"/>
    <property type="molecule type" value="Genomic_DNA"/>
</dbReference>
<dbReference type="AlphaFoldDB" id="A0AAN5D2Q0"/>
<protein>
    <recommendedName>
        <fullName evidence="3">Sulfotransferase domain-containing protein</fullName>
    </recommendedName>
</protein>
<comment type="similarity">
    <text evidence="1">Belongs to the sulfotransferase 1 family.</text>
</comment>
<dbReference type="Pfam" id="PF00685">
    <property type="entry name" value="Sulfotransfer_1"/>
    <property type="match status" value="1"/>
</dbReference>
<dbReference type="SUPFAM" id="SSF52540">
    <property type="entry name" value="P-loop containing nucleoside triphosphate hydrolases"/>
    <property type="match status" value="1"/>
</dbReference>
<dbReference type="Proteomes" id="UP001328107">
    <property type="component" value="Unassembled WGS sequence"/>
</dbReference>
<evidence type="ECO:0000256" key="1">
    <source>
        <dbReference type="ARBA" id="ARBA00005771"/>
    </source>
</evidence>
<evidence type="ECO:0000259" key="3">
    <source>
        <dbReference type="Pfam" id="PF00685"/>
    </source>
</evidence>
<dbReference type="GO" id="GO:0008146">
    <property type="term" value="F:sulfotransferase activity"/>
    <property type="evidence" value="ECO:0007669"/>
    <property type="project" value="InterPro"/>
</dbReference>
<proteinExistence type="inferred from homology"/>
<organism evidence="4 5">
    <name type="scientific">Pristionchus mayeri</name>
    <dbReference type="NCBI Taxonomy" id="1317129"/>
    <lineage>
        <taxon>Eukaryota</taxon>
        <taxon>Metazoa</taxon>
        <taxon>Ecdysozoa</taxon>
        <taxon>Nematoda</taxon>
        <taxon>Chromadorea</taxon>
        <taxon>Rhabditida</taxon>
        <taxon>Rhabditina</taxon>
        <taxon>Diplogasteromorpha</taxon>
        <taxon>Diplogasteroidea</taxon>
        <taxon>Neodiplogasteridae</taxon>
        <taxon>Pristionchus</taxon>
    </lineage>
</organism>
<reference evidence="5" key="1">
    <citation type="submission" date="2022-10" db="EMBL/GenBank/DDBJ databases">
        <title>Genome assembly of Pristionchus species.</title>
        <authorList>
            <person name="Yoshida K."/>
            <person name="Sommer R.J."/>
        </authorList>
    </citation>
    <scope>NUCLEOTIDE SEQUENCE [LARGE SCALE GENOMIC DNA]</scope>
    <source>
        <strain evidence="5">RS5460</strain>
    </source>
</reference>
<evidence type="ECO:0000313" key="4">
    <source>
        <dbReference type="EMBL" id="GMR54992.1"/>
    </source>
</evidence>
<feature type="domain" description="Sulfotransferase" evidence="3">
    <location>
        <begin position="5"/>
        <end position="239"/>
    </location>
</feature>
<dbReference type="PANTHER" id="PTHR11783">
    <property type="entry name" value="SULFOTRANSFERASE SULT"/>
    <property type="match status" value="1"/>
</dbReference>
<dbReference type="Gene3D" id="3.40.50.300">
    <property type="entry name" value="P-loop containing nucleotide triphosphate hydrolases"/>
    <property type="match status" value="1"/>
</dbReference>
<keyword evidence="2" id="KW-0808">Transferase</keyword>
<accession>A0AAN5D2Q0</accession>
<dbReference type="InterPro" id="IPR027417">
    <property type="entry name" value="P-loop_NTPase"/>
</dbReference>
<dbReference type="InterPro" id="IPR000863">
    <property type="entry name" value="Sulfotransferase_dom"/>
</dbReference>
<name>A0AAN5D2Q0_9BILA</name>
<sequence>MRPRPDDIFVCAFPKSGTTWIQHIVHQLLAMGYVSPMIEGPDAASVEAMESPRILKSHLTYADIPKGGGAKYIYVCRNPKDCLTSFYHHHRTWEHYEFEHGDFDVFFDLFMDGRISFGDYFDHLNSWLESIEKQEENILFLKYEDMLVDLPSAVVQISNFLEGKAAEIVKDEKKLDKIIEASSLASMKMNQNRWFSNIYFQPIHRDKFIRKGGSRDWKNHFSLEQSERMDERFRQRLTASAAGGWWKKEMAWEGGQNENAGEPRMAML</sequence>
<evidence type="ECO:0000313" key="5">
    <source>
        <dbReference type="Proteomes" id="UP001328107"/>
    </source>
</evidence>
<evidence type="ECO:0000256" key="2">
    <source>
        <dbReference type="ARBA" id="ARBA00022679"/>
    </source>
</evidence>
<gene>
    <name evidence="4" type="ORF">PMAYCL1PPCAC_25187</name>
</gene>
<keyword evidence="5" id="KW-1185">Reference proteome</keyword>
<comment type="caution">
    <text evidence="4">The sequence shown here is derived from an EMBL/GenBank/DDBJ whole genome shotgun (WGS) entry which is preliminary data.</text>
</comment>